<feature type="compositionally biased region" description="Basic and acidic residues" evidence="1">
    <location>
        <begin position="40"/>
        <end position="55"/>
    </location>
</feature>
<evidence type="ECO:0000313" key="2">
    <source>
        <dbReference type="EMBL" id="SFR33576.1"/>
    </source>
</evidence>
<evidence type="ECO:0000313" key="3">
    <source>
        <dbReference type="Proteomes" id="UP000199534"/>
    </source>
</evidence>
<dbReference type="AlphaFoldDB" id="A0A1I6FUK9"/>
<dbReference type="RefSeq" id="WP_092980707.1">
    <property type="nucleotide sequence ID" value="NZ_FOYQ01000001.1"/>
</dbReference>
<keyword evidence="3" id="KW-1185">Reference proteome</keyword>
<dbReference type="Proteomes" id="UP000199534">
    <property type="component" value="Unassembled WGS sequence"/>
</dbReference>
<gene>
    <name evidence="2" type="ORF">SAMN04490243_0696</name>
</gene>
<feature type="region of interest" description="Disordered" evidence="1">
    <location>
        <begin position="17"/>
        <end position="68"/>
    </location>
</feature>
<name>A0A1I6FUK9_9FLAO</name>
<accession>A0A1I6FUK9</accession>
<dbReference type="EMBL" id="FOYQ01000001">
    <property type="protein sequence ID" value="SFR33576.1"/>
    <property type="molecule type" value="Genomic_DNA"/>
</dbReference>
<organism evidence="2 3">
    <name type="scientific">Robiginitalea myxolifaciens</name>
    <dbReference type="NCBI Taxonomy" id="400055"/>
    <lineage>
        <taxon>Bacteria</taxon>
        <taxon>Pseudomonadati</taxon>
        <taxon>Bacteroidota</taxon>
        <taxon>Flavobacteriia</taxon>
        <taxon>Flavobacteriales</taxon>
        <taxon>Flavobacteriaceae</taxon>
        <taxon>Robiginitalea</taxon>
    </lineage>
</organism>
<proteinExistence type="predicted"/>
<reference evidence="2 3" key="1">
    <citation type="submission" date="2016-10" db="EMBL/GenBank/DDBJ databases">
        <authorList>
            <person name="de Groot N.N."/>
        </authorList>
    </citation>
    <scope>NUCLEOTIDE SEQUENCE [LARGE SCALE GENOMIC DNA]</scope>
    <source>
        <strain evidence="2 3">DSM 21019</strain>
    </source>
</reference>
<sequence>MALIALLLLSSCLLREDSSQKGQEDAPALQAPDTAGLRNPELREKANPNRKKSTDTIRPSVARSQFED</sequence>
<protein>
    <submittedName>
        <fullName evidence="2">Uncharacterized protein</fullName>
    </submittedName>
</protein>
<dbReference type="STRING" id="400055.SAMN04490243_0696"/>
<evidence type="ECO:0000256" key="1">
    <source>
        <dbReference type="SAM" id="MobiDB-lite"/>
    </source>
</evidence>